<dbReference type="InterPro" id="IPR036736">
    <property type="entry name" value="ACP-like_sf"/>
</dbReference>
<evidence type="ECO:0000259" key="8">
    <source>
        <dbReference type="PROSITE" id="PS52004"/>
    </source>
</evidence>
<dbReference type="Pfam" id="PF00550">
    <property type="entry name" value="PP-binding"/>
    <property type="match status" value="1"/>
</dbReference>
<dbReference type="PROSITE" id="PS52004">
    <property type="entry name" value="KS3_2"/>
    <property type="match status" value="1"/>
</dbReference>
<name>A0A364K3A0_9BACL</name>
<evidence type="ECO:0000313" key="9">
    <source>
        <dbReference type="EMBL" id="RAL23310.1"/>
    </source>
</evidence>
<dbReference type="RefSeq" id="WP_113659295.1">
    <property type="nucleotide sequence ID" value="NZ_KZ845668.1"/>
</dbReference>
<dbReference type="Gene3D" id="3.40.366.10">
    <property type="entry name" value="Malonyl-Coenzyme A Acyl Carrier Protein, domain 2"/>
    <property type="match status" value="1"/>
</dbReference>
<sequence>MTQRADARSPAALALESLQKAKKRIIELETQRSEPIAIVGMACRFPGNANTPDEYFHLLNEGHDCVCEMPSSRRLAISQTSIKAGWLEKIDEFDADLFGITADEANYLDPQQRLLLHVAWEAFEDGGFAIDRLFGSKTGVFIGISTQDYLYELLRTPNVANQAAVVTGNGHCFAAGRLSYVFGFEGPSLAVDTACSSSLSAVHLACQSLRLRESDLAVAAGVNLLVSDQTTQMIDATKALAADGRCKAFDEQADGFVRGEGCGVVLLKRLSDARRDGDRILALIRGSAMNQDGRSMGITAPNVLAQTQLIRTALNNARVSPAEVSYVETHGTGTAIGDPIEVDALRNVFDQDVSSKVPCILGAVKTNVGHLEAAAGIAGLIKTVLALQHEVIPKNLHFHRLNPLIDLDHSRFAIPTESIPWTKGETPRIAGVSSFGMSGTNVHLVLEEAPERVNSPQVERIRPCHLLTLSGHSKTTLLKKAAELAEFLKESPAVHIKDVAHTTNTGRVHLSYRSAVVGSSHKEIIPLLESMAKGDDRADELMSQVHQQDHRPKVAFLYSGQGSQFPAMGKELYQTHPVFKKMVDRCAKILDPLLGSSIVSLLLSEELGSQIHEIGNAAPAQFVLQVALTELWKSWGITPDVVAGHSVGEYAAAWAAGVFSLEDALRLVAARCSLMQGLPKEGAMVSIAASREQVAEVMKPYSDQVSIAVVNTYDQIVISGKNEAVLQIVEQFEKEGIQTKKLEISHASHSPLMSPILEDFRKVAESVTYHTPAVPYVSNMTGDLESDLIMNVDYWVEHLIRPVVFVEGMNKLKQLEVECFVEIGPHRTLLSFARDVHVDAIGIPSMERDQPVWPTIANALAQLYRMGAHIDWTEFDQPYGCQKIRIPTYPFESRKYWASELSYPTARNISQTKPEAVASLDLPVSQDTSEIVASDDSTTSQEEQKIFLSPVESSIARHFTELLGRKFIDPQTNFFAIGGDSLLATRLTSRLRDEFKVHLELGSVLKAQTVQKIAKKIKQLQEDGKNSDNMSLGPIKRVNRNRAKNHQTSNHDRSSKI</sequence>
<dbReference type="PROSITE" id="PS00606">
    <property type="entry name" value="KS3_1"/>
    <property type="match status" value="1"/>
</dbReference>
<dbReference type="InterPro" id="IPR016036">
    <property type="entry name" value="Malonyl_transacylase_ACP-bd"/>
</dbReference>
<feature type="domain" description="Carrier" evidence="7">
    <location>
        <begin position="946"/>
        <end position="1021"/>
    </location>
</feature>
<dbReference type="InterPro" id="IPR014043">
    <property type="entry name" value="Acyl_transferase_dom"/>
</dbReference>
<feature type="region of interest" description="Disordered" evidence="6">
    <location>
        <begin position="1020"/>
        <end position="1057"/>
    </location>
</feature>
<dbReference type="Proteomes" id="UP000251213">
    <property type="component" value="Unassembled WGS sequence"/>
</dbReference>
<dbReference type="PANTHER" id="PTHR43775:SF51">
    <property type="entry name" value="INACTIVE PHENOLPHTHIOCEROL SYNTHESIS POLYKETIDE SYNTHASE TYPE I PKS1-RELATED"/>
    <property type="match status" value="1"/>
</dbReference>
<evidence type="ECO:0000256" key="1">
    <source>
        <dbReference type="ARBA" id="ARBA00003299"/>
    </source>
</evidence>
<dbReference type="InterPro" id="IPR050091">
    <property type="entry name" value="PKS_NRPS_Biosynth_Enz"/>
</dbReference>
<keyword evidence="4" id="KW-0597">Phosphoprotein</keyword>
<evidence type="ECO:0000256" key="5">
    <source>
        <dbReference type="ARBA" id="ARBA00022679"/>
    </source>
</evidence>
<dbReference type="GO" id="GO:0006633">
    <property type="term" value="P:fatty acid biosynthetic process"/>
    <property type="evidence" value="ECO:0007669"/>
    <property type="project" value="InterPro"/>
</dbReference>
<dbReference type="PROSITE" id="PS00012">
    <property type="entry name" value="PHOSPHOPANTETHEINE"/>
    <property type="match status" value="1"/>
</dbReference>
<dbReference type="InterPro" id="IPR016039">
    <property type="entry name" value="Thiolase-like"/>
</dbReference>
<keyword evidence="5" id="KW-0808">Transferase</keyword>
<dbReference type="InterPro" id="IPR014031">
    <property type="entry name" value="Ketoacyl_synth_C"/>
</dbReference>
<dbReference type="SMART" id="SM00827">
    <property type="entry name" value="PKS_AT"/>
    <property type="match status" value="1"/>
</dbReference>
<reference evidence="9 10" key="2">
    <citation type="submission" date="2018-06" db="EMBL/GenBank/DDBJ databases">
        <authorList>
            <person name="Zhirakovskaya E."/>
        </authorList>
    </citation>
    <scope>NUCLEOTIDE SEQUENCE [LARGE SCALE GENOMIC DNA]</scope>
    <source>
        <strain evidence="9 10">FBKL4.011</strain>
    </source>
</reference>
<dbReference type="PROSITE" id="PS50075">
    <property type="entry name" value="CARRIER"/>
    <property type="match status" value="1"/>
</dbReference>
<evidence type="ECO:0000256" key="6">
    <source>
        <dbReference type="SAM" id="MobiDB-lite"/>
    </source>
</evidence>
<dbReference type="GO" id="GO:0004312">
    <property type="term" value="F:fatty acid synthase activity"/>
    <property type="evidence" value="ECO:0007669"/>
    <property type="project" value="TreeGrafter"/>
</dbReference>
<evidence type="ECO:0000256" key="4">
    <source>
        <dbReference type="ARBA" id="ARBA00022553"/>
    </source>
</evidence>
<dbReference type="Gene3D" id="3.40.47.10">
    <property type="match status" value="1"/>
</dbReference>
<dbReference type="Gene3D" id="1.10.1200.10">
    <property type="entry name" value="ACP-like"/>
    <property type="match status" value="1"/>
</dbReference>
<dbReference type="PANTHER" id="PTHR43775">
    <property type="entry name" value="FATTY ACID SYNTHASE"/>
    <property type="match status" value="1"/>
</dbReference>
<dbReference type="FunFam" id="3.40.366.10:FF:000002">
    <property type="entry name" value="Probable polyketide synthase 2"/>
    <property type="match status" value="1"/>
</dbReference>
<dbReference type="InterPro" id="IPR018201">
    <property type="entry name" value="Ketoacyl_synth_AS"/>
</dbReference>
<dbReference type="InterPro" id="IPR006162">
    <property type="entry name" value="Ppantetheine_attach_site"/>
</dbReference>
<reference evidence="9 10" key="1">
    <citation type="submission" date="2018-06" db="EMBL/GenBank/DDBJ databases">
        <title>Thermoflavimicrobium daqus sp. nov., a thermophilic microbe isolated from Moutai-flavour Daqu.</title>
        <authorList>
            <person name="Wang X."/>
            <person name="Zhou H."/>
        </authorList>
    </citation>
    <scope>NUCLEOTIDE SEQUENCE [LARGE SCALE GENOMIC DNA]</scope>
    <source>
        <strain evidence="9 10">FBKL4.011</strain>
    </source>
</reference>
<dbReference type="InterPro" id="IPR020841">
    <property type="entry name" value="PKS_Beta-ketoAc_synthase_dom"/>
</dbReference>
<comment type="pathway">
    <text evidence="2">Antibiotic biosynthesis; bacillaene biosynthesis.</text>
</comment>
<dbReference type="FunFam" id="3.40.47.10:FF:000019">
    <property type="entry name" value="Polyketide synthase type I"/>
    <property type="match status" value="1"/>
</dbReference>
<evidence type="ECO:0000313" key="10">
    <source>
        <dbReference type="Proteomes" id="UP000251213"/>
    </source>
</evidence>
<dbReference type="GO" id="GO:0044550">
    <property type="term" value="P:secondary metabolite biosynthetic process"/>
    <property type="evidence" value="ECO:0007669"/>
    <property type="project" value="TreeGrafter"/>
</dbReference>
<dbReference type="EMBL" id="QJKK01000006">
    <property type="protein sequence ID" value="RAL23310.1"/>
    <property type="molecule type" value="Genomic_DNA"/>
</dbReference>
<dbReference type="OrthoDB" id="9765680at2"/>
<organism evidence="9 10">
    <name type="scientific">Thermoflavimicrobium daqui</name>
    <dbReference type="NCBI Taxonomy" id="2137476"/>
    <lineage>
        <taxon>Bacteria</taxon>
        <taxon>Bacillati</taxon>
        <taxon>Bacillota</taxon>
        <taxon>Bacilli</taxon>
        <taxon>Bacillales</taxon>
        <taxon>Thermoactinomycetaceae</taxon>
        <taxon>Thermoflavimicrobium</taxon>
    </lineage>
</organism>
<dbReference type="InterPro" id="IPR016035">
    <property type="entry name" value="Acyl_Trfase/lysoPLipase"/>
</dbReference>
<dbReference type="Pfam" id="PF22621">
    <property type="entry name" value="CurL-like_PKS_C"/>
    <property type="match status" value="1"/>
</dbReference>
<accession>A0A364K3A0</accession>
<dbReference type="SUPFAM" id="SSF52151">
    <property type="entry name" value="FabD/lysophospholipase-like"/>
    <property type="match status" value="1"/>
</dbReference>
<dbReference type="Gene3D" id="3.30.70.3290">
    <property type="match status" value="1"/>
</dbReference>
<dbReference type="AlphaFoldDB" id="A0A364K3A0"/>
<dbReference type="GO" id="GO:0004315">
    <property type="term" value="F:3-oxoacyl-[acyl-carrier-protein] synthase activity"/>
    <property type="evidence" value="ECO:0007669"/>
    <property type="project" value="InterPro"/>
</dbReference>
<dbReference type="Pfam" id="PF02801">
    <property type="entry name" value="Ketoacyl-synt_C"/>
    <property type="match status" value="1"/>
</dbReference>
<gene>
    <name evidence="9" type="ORF">DL897_11475</name>
</gene>
<keyword evidence="3" id="KW-0596">Phosphopantetheine</keyword>
<evidence type="ECO:0000259" key="7">
    <source>
        <dbReference type="PROSITE" id="PS50075"/>
    </source>
</evidence>
<dbReference type="Pfam" id="PF00109">
    <property type="entry name" value="ketoacyl-synt"/>
    <property type="match status" value="1"/>
</dbReference>
<proteinExistence type="predicted"/>
<dbReference type="InterPro" id="IPR014030">
    <property type="entry name" value="Ketoacyl_synth_N"/>
</dbReference>
<dbReference type="InterPro" id="IPR001227">
    <property type="entry name" value="Ac_transferase_dom_sf"/>
</dbReference>
<dbReference type="SUPFAM" id="SSF47336">
    <property type="entry name" value="ACP-like"/>
    <property type="match status" value="1"/>
</dbReference>
<evidence type="ECO:0000256" key="3">
    <source>
        <dbReference type="ARBA" id="ARBA00022450"/>
    </source>
</evidence>
<feature type="domain" description="Ketosynthase family 3 (KS3)" evidence="8">
    <location>
        <begin position="33"/>
        <end position="448"/>
    </location>
</feature>
<keyword evidence="10" id="KW-1185">Reference proteome</keyword>
<protein>
    <submittedName>
        <fullName evidence="9">Uncharacterized protein</fullName>
    </submittedName>
</protein>
<dbReference type="InterPro" id="IPR009081">
    <property type="entry name" value="PP-bd_ACP"/>
</dbReference>
<dbReference type="SUPFAM" id="SSF53901">
    <property type="entry name" value="Thiolase-like"/>
    <property type="match status" value="1"/>
</dbReference>
<comment type="function">
    <text evidence="1">Involved in some intermediate steps for the synthesis of the antibiotic polyketide bacillaene which is involved in secondary metabolism.</text>
</comment>
<comment type="caution">
    <text evidence="9">The sequence shown here is derived from an EMBL/GenBank/DDBJ whole genome shotgun (WGS) entry which is preliminary data.</text>
</comment>
<dbReference type="SUPFAM" id="SSF55048">
    <property type="entry name" value="Probable ACP-binding domain of malonyl-CoA ACP transacylase"/>
    <property type="match status" value="1"/>
</dbReference>
<evidence type="ECO:0000256" key="2">
    <source>
        <dbReference type="ARBA" id="ARBA00004789"/>
    </source>
</evidence>
<dbReference type="SMART" id="SM00825">
    <property type="entry name" value="PKS_KS"/>
    <property type="match status" value="1"/>
</dbReference>
<dbReference type="Pfam" id="PF00698">
    <property type="entry name" value="Acyl_transf_1"/>
    <property type="match status" value="1"/>
</dbReference>
<dbReference type="CDD" id="cd00833">
    <property type="entry name" value="PKS"/>
    <property type="match status" value="1"/>
</dbReference>